<reference evidence="1" key="1">
    <citation type="submission" date="2018-05" db="EMBL/GenBank/DDBJ databases">
        <authorList>
            <person name="Lanie J.A."/>
            <person name="Ng W.-L."/>
            <person name="Kazmierczak K.M."/>
            <person name="Andrzejewski T.M."/>
            <person name="Davidsen T.M."/>
            <person name="Wayne K.J."/>
            <person name="Tettelin H."/>
            <person name="Glass J.I."/>
            <person name="Rusch D."/>
            <person name="Podicherti R."/>
            <person name="Tsui H.-C.T."/>
            <person name="Winkler M.E."/>
        </authorList>
    </citation>
    <scope>NUCLEOTIDE SEQUENCE</scope>
</reference>
<organism evidence="1">
    <name type="scientific">marine metagenome</name>
    <dbReference type="NCBI Taxonomy" id="408172"/>
    <lineage>
        <taxon>unclassified sequences</taxon>
        <taxon>metagenomes</taxon>
        <taxon>ecological metagenomes</taxon>
    </lineage>
</organism>
<gene>
    <name evidence="1" type="ORF">METZ01_LOCUS249390</name>
</gene>
<accession>A0A382IAA2</accession>
<dbReference type="AlphaFoldDB" id="A0A382IAA2"/>
<name>A0A382IAA2_9ZZZZ</name>
<evidence type="ECO:0000313" key="1">
    <source>
        <dbReference type="EMBL" id="SVB96536.1"/>
    </source>
</evidence>
<protein>
    <submittedName>
        <fullName evidence="1">Uncharacterized protein</fullName>
    </submittedName>
</protein>
<proteinExistence type="predicted"/>
<sequence>MIIQDFRTGAVGDHAETIPYRIGDSQGHMLRLTEGSTRPVSVPCSVQGPHRILLGFRGPSGIRLRLAGEPWYRCVETTVRWNGDRDLLEREFGHRVAGLMPSLE</sequence>
<dbReference type="EMBL" id="UINC01066143">
    <property type="protein sequence ID" value="SVB96536.1"/>
    <property type="molecule type" value="Genomic_DNA"/>
</dbReference>
<feature type="non-terminal residue" evidence="1">
    <location>
        <position position="104"/>
    </location>
</feature>